<proteinExistence type="predicted"/>
<evidence type="ECO:0000313" key="4">
    <source>
        <dbReference type="Proteomes" id="UP000593906"/>
    </source>
</evidence>
<dbReference type="Pfam" id="PF04938">
    <property type="entry name" value="SIP1"/>
    <property type="match status" value="1"/>
</dbReference>
<gene>
    <name evidence="1" type="ORF">1MB.23</name>
    <name evidence="2" type="ORF">CPATCC_002588</name>
</gene>
<reference evidence="1 3" key="1">
    <citation type="journal article" date="2003" name="Genome Res.">
        <title>Integrated mapping, chromosomal sequencing and sequence analysis of Cryptosporidium parvum.</title>
        <authorList>
            <person name="Bankier A.T."/>
            <person name="Spriggs H.F."/>
            <person name="Fartmann B."/>
            <person name="Konfortov B.A."/>
            <person name="Madera M."/>
            <person name="Vogel C."/>
            <person name="Teichmann S.A."/>
            <person name="Ivens A."/>
            <person name="Dear P.H."/>
        </authorList>
    </citation>
    <scope>NUCLEOTIDE SEQUENCE [LARGE SCALE GENOMIC DNA]</scope>
    <source>
        <strain evidence="1">Iowa</strain>
    </source>
</reference>
<dbReference type="EMBL" id="CP044417">
    <property type="protein sequence ID" value="QOY40963.1"/>
    <property type="molecule type" value="Genomic_DNA"/>
</dbReference>
<evidence type="ECO:0000313" key="3">
    <source>
        <dbReference type="Proteomes" id="UP000242991"/>
    </source>
</evidence>
<organism evidence="1 3">
    <name type="scientific">Cryptosporidium parvum</name>
    <dbReference type="NCBI Taxonomy" id="5807"/>
    <lineage>
        <taxon>Eukaryota</taxon>
        <taxon>Sar</taxon>
        <taxon>Alveolata</taxon>
        <taxon>Apicomplexa</taxon>
        <taxon>Conoidasida</taxon>
        <taxon>Coccidia</taxon>
        <taxon>Eucoccidiorida</taxon>
        <taxon>Eimeriorina</taxon>
        <taxon>Cryptosporidiidae</taxon>
        <taxon>Cryptosporidium</taxon>
    </lineage>
</organism>
<dbReference type="VEuPathDB" id="CryptoDB:CPATCC_0012310"/>
<accession>A0A7G2HKV7</accession>
<dbReference type="OMA" id="YTINSRD"/>
<dbReference type="Proteomes" id="UP000242991">
    <property type="component" value="Chromosome 6"/>
</dbReference>
<dbReference type="GO" id="GO:0000387">
    <property type="term" value="P:spliceosomal snRNP assembly"/>
    <property type="evidence" value="ECO:0007669"/>
    <property type="project" value="InterPro"/>
</dbReference>
<dbReference type="AlphaFoldDB" id="A0A7G2HKV7"/>
<protein>
    <submittedName>
        <fullName evidence="1">Uncharacterized protein</fullName>
    </submittedName>
</protein>
<name>A0A7G2HKV7_CRYPV</name>
<evidence type="ECO:0000313" key="1">
    <source>
        <dbReference type="EMBL" id="CAD98634.1"/>
    </source>
</evidence>
<dbReference type="Proteomes" id="UP000593906">
    <property type="component" value="Chromosome 6"/>
</dbReference>
<evidence type="ECO:0000313" key="2">
    <source>
        <dbReference type="EMBL" id="QOY40963.1"/>
    </source>
</evidence>
<sequence length="259" mass="30372">MGKRRQKQSLNDLDIAQKLALPVDEVTEDPEYQEAMNYLKSVREEAKLITACKVYTNELESDKEETLTTKVKDTKNNITDNQNPQCNCNYGDFEYLTNYHISENLSIIRKDPAYDKCKSEIIEYILSQKEKVSTLTEALQTEEIISVSNWEEIIQSAQIPCITIGKWNSYNWSNLLEYFANQFDESTLDSFLLDTNKIQWVILALISVHTIDSYNPHVSFCMQRIKRYLESNDFSHLSKDDHFRIETIIIIIKYIYNQF</sequence>
<dbReference type="EMBL" id="BX538350">
    <property type="protein sequence ID" value="CAD98634.1"/>
    <property type="molecule type" value="Genomic_DNA"/>
</dbReference>
<reference evidence="2 4" key="2">
    <citation type="submission" date="2019-09" db="EMBL/GenBank/DDBJ databases">
        <title>Consistent, comparative and evidence-based genome assembly and annotation for Cryptosporidium parvum, C. hominis and C. tyzzeri.</title>
        <authorList>
            <person name="Baptista R.P."/>
            <person name="Li Y."/>
            <person name="Sateriale A."/>
            <person name="Ansell B."/>
            <person name="Jex A."/>
            <person name="Sanders M."/>
            <person name="Brooks K."/>
            <person name="Tracey A."/>
            <person name="Berriman M."/>
            <person name="Striepen B."/>
            <person name="Cotton J.A."/>
            <person name="Kissinger J.C."/>
        </authorList>
    </citation>
    <scope>NUCLEOTIDE SEQUENCE [LARGE SCALE GENOMIC DNA]</scope>
    <source>
        <strain evidence="2 4">IOWA-ATCC</strain>
    </source>
</reference>
<dbReference type="InterPro" id="IPR035426">
    <property type="entry name" value="Gemin2/Brr1"/>
</dbReference>